<evidence type="ECO:0000313" key="11">
    <source>
        <dbReference type="Proteomes" id="UP000188855"/>
    </source>
</evidence>
<dbReference type="EMBL" id="JACCJF010000046">
    <property type="protein sequence ID" value="MBZ4695871.1"/>
    <property type="molecule type" value="Genomic_DNA"/>
</dbReference>
<evidence type="ECO:0000313" key="8">
    <source>
        <dbReference type="EMBL" id="PKD90482.1"/>
    </source>
</evidence>
<dbReference type="Proteomes" id="UP000630371">
    <property type="component" value="Unassembled WGS sequence"/>
</dbReference>
<evidence type="ECO:0000313" key="17">
    <source>
        <dbReference type="Proteomes" id="UP000630371"/>
    </source>
</evidence>
<evidence type="ECO:0000313" key="1">
    <source>
        <dbReference type="EMBL" id="ATP26901.1"/>
    </source>
</evidence>
<dbReference type="Proteomes" id="UP000233549">
    <property type="component" value="Unassembled WGS sequence"/>
</dbReference>
<organism evidence="2 17">
    <name type="scientific">Escherichia coli</name>
    <dbReference type="NCBI Taxonomy" id="562"/>
    <lineage>
        <taxon>Bacteria</taxon>
        <taxon>Pseudomonadati</taxon>
        <taxon>Pseudomonadota</taxon>
        <taxon>Gammaproteobacteria</taxon>
        <taxon>Enterobacterales</taxon>
        <taxon>Enterobacteriaceae</taxon>
        <taxon>Escherichia</taxon>
    </lineage>
</organism>
<evidence type="ECO:0000313" key="12">
    <source>
        <dbReference type="Proteomes" id="UP000225264"/>
    </source>
</evidence>
<evidence type="ECO:0000313" key="6">
    <source>
        <dbReference type="EMBL" id="OJN37666.1"/>
    </source>
</evidence>
<dbReference type="EMBL" id="PITP01000006">
    <property type="protein sequence ID" value="PKD90482.1"/>
    <property type="molecule type" value="Genomic_DNA"/>
</dbReference>
<dbReference type="EMBL" id="JABFNF010000001">
    <property type="protein sequence ID" value="MBA1884866.1"/>
    <property type="molecule type" value="Genomic_DNA"/>
</dbReference>
<evidence type="ECO:0000313" key="7">
    <source>
        <dbReference type="EMBL" id="OOK29030.1"/>
    </source>
</evidence>
<dbReference type="Proteomes" id="UP000225264">
    <property type="component" value="Unassembled WGS sequence"/>
</dbReference>
<protein>
    <submittedName>
        <fullName evidence="2">Uncharacterized protein</fullName>
    </submittedName>
</protein>
<reference evidence="8 13" key="4">
    <citation type="submission" date="2017-12" db="EMBL/GenBank/DDBJ databases">
        <title>Rapid rising of carbapenem-resistant Enterobacteriaceae(CRE) and emergence of colistin resistance genemcr-1 in CRE in the hospital of Henan, China.</title>
        <authorList>
            <person name="Sun Q."/>
            <person name="Zhang R."/>
            <person name="Li Y."/>
            <person name="Shen Y."/>
            <person name="Zhang Y."/>
            <person name="Yang J."/>
            <person name="Shu L."/>
            <person name="Zhou H."/>
            <person name="Wang Y."/>
            <person name="Wang B."/>
            <person name="Shen Z."/>
        </authorList>
    </citation>
    <scope>NUCLEOTIDE SEQUENCE [LARGE SCALE GENOMIC DNA]</scope>
    <source>
        <strain evidence="8 13">3512</strain>
    </source>
</reference>
<dbReference type="Proteomes" id="UP000188855">
    <property type="component" value="Unassembled WGS sequence"/>
</dbReference>
<evidence type="ECO:0000313" key="10">
    <source>
        <dbReference type="Proteomes" id="UP000184077"/>
    </source>
</evidence>
<proteinExistence type="predicted"/>
<evidence type="ECO:0000313" key="15">
    <source>
        <dbReference type="Proteomes" id="UP000514754"/>
    </source>
</evidence>
<evidence type="ECO:0000313" key="3">
    <source>
        <dbReference type="EMBL" id="MBA1884866.1"/>
    </source>
</evidence>
<reference evidence="1 12" key="3">
    <citation type="submission" date="2017-10" db="EMBL/GenBank/DDBJ databases">
        <title>Genome and in vitro analysis of Escherichia coli resistant to antibiotic.</title>
        <authorList>
            <person name="Pereira U.P."/>
            <person name="Facimoto C.T."/>
            <person name="Campos P.A."/>
            <person name="Araujo B.F."/>
            <person name="Royer S."/>
            <person name="Goncalves I.R."/>
            <person name="Ferreira M.L."/>
            <person name="Gontijo P."/>
            <person name="Ribas R.M."/>
        </authorList>
    </citation>
    <scope>NUCLEOTIDE SEQUENCE [LARGE SCALE GENOMIC DNA]</scope>
    <source>
        <strain evidence="1 12">UFU_EC98</strain>
        <plasmid evidence="12">pec98_3</plasmid>
        <plasmid evidence="1">pEc98_3</plasmid>
    </source>
</reference>
<dbReference type="RefSeq" id="WP_001354442.1">
    <property type="nucleotide sequence ID" value="NZ_AP021946.1"/>
</dbReference>
<dbReference type="Proteomes" id="UP000514754">
    <property type="component" value="Chromosome"/>
</dbReference>
<reference evidence="3 16" key="7">
    <citation type="submission" date="2020-05" db="EMBL/GenBank/DDBJ databases">
        <title>Epidemiological investigations into extended-spectrum beta-lactam resistant Escherichia coli ST457 carried by Australian Silver gulls identified clonal lineages that cause ExPEC disease.</title>
        <authorList>
            <person name="Nesporova K."/>
            <person name="Wyrsch E.R."/>
            <person name="Valcek A."/>
            <person name="Bitar I."/>
            <person name="Chaw K."/>
            <person name="Harris P."/>
            <person name="Hrabak J."/>
            <person name="Djordjevic S.P."/>
            <person name="Dolejska M."/>
        </authorList>
    </citation>
    <scope>NUCLEOTIDE SEQUENCE [LARGE SCALE GENOMIC DNA]</scope>
    <source>
        <strain evidence="3 16">CE1966</strain>
    </source>
</reference>
<dbReference type="EMBL" id="CP024095">
    <property type="protein sequence ID" value="ATP26901.1"/>
    <property type="molecule type" value="Genomic_DNA"/>
</dbReference>
<evidence type="ECO:0000313" key="13">
    <source>
        <dbReference type="Proteomes" id="UP000233549"/>
    </source>
</evidence>
<evidence type="ECO:0000313" key="5">
    <source>
        <dbReference type="EMBL" id="MGE16358.1"/>
    </source>
</evidence>
<dbReference type="Proteomes" id="UP000184077">
    <property type="component" value="Unassembled WGS sequence"/>
</dbReference>
<reference evidence="5 14" key="6">
    <citation type="submission" date="2018-10" db="EMBL/GenBank/DDBJ databases">
        <authorList>
            <consortium name="NARMS: The National Antimicrobial Resistance Monitoring System"/>
        </authorList>
    </citation>
    <scope>NUCLEOTIDE SEQUENCE [LARGE SCALE GENOMIC DNA]</scope>
    <source>
        <strain evidence="5 14">CVM N17EC0060</strain>
    </source>
</reference>
<evidence type="ECO:0000313" key="9">
    <source>
        <dbReference type="EMBL" id="QMO42426.1"/>
    </source>
</evidence>
<sequence>MMKRVSFSLAETYEADVIKKYQHLKKCSFSAAIKECLKLGAPVLNRINENIAAITDIEDKLRQFFNEEPFVQRTKPEITKGEFFHSIYKSHIKYEYDVLDRKIFPHESTRNAMGVAEKKGIKENATLMLEYYKVEKAICIYTNRKVSHTLNRAGGFYKTILIKTSVFGDYFFDFCNSVCLPIDELIEYGTKETVRRHQIRSTGFCTFHIPIFYINNKAVIVPVLRTEEVSQSSRTGGDVIIINPFEDE</sequence>
<dbReference type="AlphaFoldDB" id="A0A1C0XQ02"/>
<dbReference type="EMBL" id="AAVQAW010000005">
    <property type="protein sequence ID" value="EGD0647955.1"/>
    <property type="molecule type" value="Genomic_DNA"/>
</dbReference>
<reference evidence="4 12" key="8">
    <citation type="submission" date="2020-06" db="EMBL/GenBank/DDBJ databases">
        <title>Genomic analysis of Escherichia coli Ec98 resistant to antibiotic.</title>
        <authorList>
            <person name="Campos L."/>
        </authorList>
    </citation>
    <scope>NUCLEOTIDE SEQUENCE [LARGE SCALE GENOMIC DNA]</scope>
    <source>
        <strain evidence="4 12">UFU_EC98</strain>
    </source>
</reference>
<keyword evidence="1" id="KW-0614">Plasmid</keyword>
<gene>
    <name evidence="2" type="ORF">B6R31_001609</name>
    <name evidence="6" type="ORF">BK300_12075</name>
    <name evidence="7" type="ORF">BMT91_08605</name>
    <name evidence="4" type="ORF">CQ842_23010</name>
    <name evidence="1" type="ORF">CQ842_25690</name>
    <name evidence="8" type="ORF">CWS33_07685</name>
    <name evidence="5" type="ORF">D9D43_22780</name>
    <name evidence="3" type="ORF">HLX92_01665</name>
    <name evidence="9" type="ORF">HVW43_19805</name>
</gene>
<dbReference type="Proteomes" id="UP000523197">
    <property type="component" value="Unassembled WGS sequence"/>
</dbReference>
<evidence type="ECO:0000313" key="2">
    <source>
        <dbReference type="EMBL" id="EGD0647955.1"/>
    </source>
</evidence>
<dbReference type="GeneID" id="75173238"/>
<evidence type="ECO:0000313" key="16">
    <source>
        <dbReference type="Proteomes" id="UP000523197"/>
    </source>
</evidence>
<accession>A0A1C0XQ02</accession>
<evidence type="ECO:0000313" key="4">
    <source>
        <dbReference type="EMBL" id="MBZ4695871.1"/>
    </source>
</evidence>
<reference evidence="9 15" key="9">
    <citation type="submission" date="2020-06" db="EMBL/GenBank/DDBJ databases">
        <title>REHAB project genomes.</title>
        <authorList>
            <person name="Shaw L.P."/>
        </authorList>
    </citation>
    <scope>NUCLEOTIDE SEQUENCE [LARGE SCALE GENOMIC DNA]</scope>
    <source>
        <strain evidence="9 15">RHB10-C12</strain>
    </source>
</reference>
<dbReference type="EMBL" id="RNLZ01000060">
    <property type="protein sequence ID" value="MGE16358.1"/>
    <property type="molecule type" value="Genomic_DNA"/>
</dbReference>
<geneLocation type="plasmid" evidence="1">
    <name>pEc98_3</name>
</geneLocation>
<reference evidence="2" key="5">
    <citation type="submission" date="2018-08" db="EMBL/GenBank/DDBJ databases">
        <authorList>
            <consortium name="GenomeTrakr network: Whole genome sequencing for foodborne pathogen traceback"/>
        </authorList>
    </citation>
    <scope>NUCLEOTIDE SEQUENCE</scope>
    <source>
        <strain evidence="2">NC_STEC178</strain>
    </source>
</reference>
<dbReference type="Proteomes" id="UP000272336">
    <property type="component" value="Unassembled WGS sequence"/>
</dbReference>
<geneLocation type="plasmid" evidence="12">
    <name>pec98_3</name>
</geneLocation>
<reference evidence="7 11" key="2">
    <citation type="submission" date="2016-10" db="EMBL/GenBank/DDBJ databases">
        <title>Whole genome sequences of antibiotic resistant commensal Escherichia coli from healthy Australian adults.</title>
        <authorList>
            <person name="Moran R.A."/>
            <person name="Anantham S."/>
            <person name="Nigro S.J."/>
            <person name="Holt K.E."/>
            <person name="Hall R.M."/>
        </authorList>
    </citation>
    <scope>NUCLEOTIDE SEQUENCE [LARGE SCALE GENOMIC DNA]</scope>
    <source>
        <strain evidence="7 11">2.3-R4</strain>
    </source>
</reference>
<dbReference type="EMBL" id="MPAF01000013">
    <property type="protein sequence ID" value="OOK29030.1"/>
    <property type="molecule type" value="Genomic_DNA"/>
</dbReference>
<name>A0A1C0XQ02_ECOLX</name>
<dbReference type="EMBL" id="CP057906">
    <property type="protein sequence ID" value="QMO42426.1"/>
    <property type="molecule type" value="Genomic_DNA"/>
</dbReference>
<dbReference type="EMBL" id="MOHC01000019">
    <property type="protein sequence ID" value="OJN37666.1"/>
    <property type="molecule type" value="Genomic_DNA"/>
</dbReference>
<evidence type="ECO:0000313" key="14">
    <source>
        <dbReference type="Proteomes" id="UP000272336"/>
    </source>
</evidence>
<reference evidence="6 10" key="1">
    <citation type="submission" date="2016-10" db="EMBL/GenBank/DDBJ databases">
        <title>Comprehensive resistome analysis reveals the prevalence of NDM and MCR-1 in Chinese poultry production.</title>
        <authorList>
            <person name="Wang Y."/>
            <person name="Zhang R."/>
            <person name="Li J."/>
            <person name="Wu Z."/>
            <person name="Wenjuan Y."/>
            <person name="Schwarz S."/>
            <person name="Tyrrell J."/>
            <person name="Zheng Y."/>
            <person name="Wang S."/>
            <person name="Shen Z."/>
            <person name="Liu Z."/>
            <person name="Lei L."/>
            <person name="Li M."/>
            <person name="Zhang Q."/>
            <person name="Wu C."/>
            <person name="Zhang Q."/>
            <person name="Wu Y."/>
            <person name="Walsh T."/>
            <person name="Shen J."/>
        </authorList>
    </citation>
    <scope>NUCLEOTIDE SEQUENCE [LARGE SCALE GENOMIC DNA]</scope>
    <source>
        <strain evidence="6 10">574</strain>
    </source>
</reference>